<reference evidence="11 12" key="1">
    <citation type="submission" date="2017-03" db="EMBL/GenBank/DDBJ databases">
        <authorList>
            <person name="Afonso C.L."/>
            <person name="Miller P.J."/>
            <person name="Scott M.A."/>
            <person name="Spackman E."/>
            <person name="Goraichik I."/>
            <person name="Dimitrov K.M."/>
            <person name="Suarez D.L."/>
            <person name="Swayne D.E."/>
        </authorList>
    </citation>
    <scope>NUCLEOTIDE SEQUENCE [LARGE SCALE GENOMIC DNA]</scope>
    <source>
        <strain evidence="11 12">CECT 8625</strain>
    </source>
</reference>
<evidence type="ECO:0000256" key="7">
    <source>
        <dbReference type="ARBA" id="ARBA00023136"/>
    </source>
</evidence>
<name>A0A1X6YFE6_9RHOB</name>
<comment type="subcellular location">
    <subcellularLocation>
        <location evidence="1 9">Cell inner membrane</location>
        <topology evidence="1 9">Multi-pass membrane protein</topology>
    </subcellularLocation>
</comment>
<dbReference type="GO" id="GO:0015740">
    <property type="term" value="P:C4-dicarboxylate transport"/>
    <property type="evidence" value="ECO:0007669"/>
    <property type="project" value="TreeGrafter"/>
</dbReference>
<evidence type="ECO:0000256" key="4">
    <source>
        <dbReference type="ARBA" id="ARBA00022519"/>
    </source>
</evidence>
<dbReference type="InterPro" id="IPR055348">
    <property type="entry name" value="DctQ"/>
</dbReference>
<evidence type="ECO:0000256" key="9">
    <source>
        <dbReference type="RuleBase" id="RU369079"/>
    </source>
</evidence>
<keyword evidence="12" id="KW-1185">Reference proteome</keyword>
<comment type="similarity">
    <text evidence="8 9">Belongs to the TRAP transporter small permease family.</text>
</comment>
<dbReference type="RefSeq" id="WP_085790407.1">
    <property type="nucleotide sequence ID" value="NZ_FWFK01000001.1"/>
</dbReference>
<evidence type="ECO:0000256" key="6">
    <source>
        <dbReference type="ARBA" id="ARBA00022989"/>
    </source>
</evidence>
<keyword evidence="3" id="KW-1003">Cell membrane</keyword>
<keyword evidence="2 9" id="KW-0813">Transport</keyword>
<gene>
    <name evidence="11" type="primary">yiaM_2</name>
    <name evidence="11" type="ORF">ROJ8625_00679</name>
</gene>
<keyword evidence="5 9" id="KW-0812">Transmembrane</keyword>
<organism evidence="11 12">
    <name type="scientific">Roseivivax jejudonensis</name>
    <dbReference type="NCBI Taxonomy" id="1529041"/>
    <lineage>
        <taxon>Bacteria</taxon>
        <taxon>Pseudomonadati</taxon>
        <taxon>Pseudomonadota</taxon>
        <taxon>Alphaproteobacteria</taxon>
        <taxon>Rhodobacterales</taxon>
        <taxon>Roseobacteraceae</taxon>
        <taxon>Roseivivax</taxon>
    </lineage>
</organism>
<evidence type="ECO:0000256" key="5">
    <source>
        <dbReference type="ARBA" id="ARBA00022692"/>
    </source>
</evidence>
<sequence>MLSRIEKYFEPVVIVTALSVVIVLVFADVVARFAFATSIAFAGEVARLAFVYMIYFGVAYAIRDRRHMRVTVLLDLAPPGLRRWMMLAAETVFLVYSLVVCWLGVVITQQATERGKILSATEWPTSVLYAAIIFSGALSAARLIHSIWRIAFRGETQLTPQMDV</sequence>
<evidence type="ECO:0000256" key="3">
    <source>
        <dbReference type="ARBA" id="ARBA00022475"/>
    </source>
</evidence>
<feature type="transmembrane region" description="Helical" evidence="9">
    <location>
        <begin position="12"/>
        <end position="33"/>
    </location>
</feature>
<feature type="domain" description="Tripartite ATP-independent periplasmic transporters DctQ component" evidence="10">
    <location>
        <begin position="22"/>
        <end position="151"/>
    </location>
</feature>
<feature type="transmembrane region" description="Helical" evidence="9">
    <location>
        <begin position="127"/>
        <end position="144"/>
    </location>
</feature>
<evidence type="ECO:0000313" key="11">
    <source>
        <dbReference type="EMBL" id="SLN19651.1"/>
    </source>
</evidence>
<dbReference type="GO" id="GO:0022857">
    <property type="term" value="F:transmembrane transporter activity"/>
    <property type="evidence" value="ECO:0007669"/>
    <property type="project" value="UniProtKB-UniRule"/>
</dbReference>
<dbReference type="AlphaFoldDB" id="A0A1X6YFE6"/>
<evidence type="ECO:0000313" key="12">
    <source>
        <dbReference type="Proteomes" id="UP000193570"/>
    </source>
</evidence>
<dbReference type="Pfam" id="PF04290">
    <property type="entry name" value="DctQ"/>
    <property type="match status" value="1"/>
</dbReference>
<feature type="transmembrane region" description="Helical" evidence="9">
    <location>
        <begin position="45"/>
        <end position="63"/>
    </location>
</feature>
<comment type="function">
    <text evidence="9">Part of the tripartite ATP-independent periplasmic (TRAP) transport system.</text>
</comment>
<protein>
    <recommendedName>
        <fullName evidence="9">TRAP transporter small permease protein</fullName>
    </recommendedName>
</protein>
<comment type="subunit">
    <text evidence="9">The complex comprises the extracytoplasmic solute receptor protein and the two transmembrane proteins.</text>
</comment>
<keyword evidence="6 9" id="KW-1133">Transmembrane helix</keyword>
<evidence type="ECO:0000256" key="1">
    <source>
        <dbReference type="ARBA" id="ARBA00004429"/>
    </source>
</evidence>
<dbReference type="PANTHER" id="PTHR35011">
    <property type="entry name" value="2,3-DIKETO-L-GULONATE TRAP TRANSPORTER SMALL PERMEASE PROTEIN YIAM"/>
    <property type="match status" value="1"/>
</dbReference>
<dbReference type="GO" id="GO:0005886">
    <property type="term" value="C:plasma membrane"/>
    <property type="evidence" value="ECO:0007669"/>
    <property type="project" value="UniProtKB-SubCell"/>
</dbReference>
<dbReference type="PANTHER" id="PTHR35011:SF2">
    <property type="entry name" value="2,3-DIKETO-L-GULONATE TRAP TRANSPORTER SMALL PERMEASE PROTEIN YIAM"/>
    <property type="match status" value="1"/>
</dbReference>
<proteinExistence type="inferred from homology"/>
<keyword evidence="7 9" id="KW-0472">Membrane</keyword>
<keyword evidence="4 9" id="KW-0997">Cell inner membrane</keyword>
<dbReference type="EMBL" id="FWFK01000001">
    <property type="protein sequence ID" value="SLN19651.1"/>
    <property type="molecule type" value="Genomic_DNA"/>
</dbReference>
<accession>A0A1X6YFE6</accession>
<dbReference type="Proteomes" id="UP000193570">
    <property type="component" value="Unassembled WGS sequence"/>
</dbReference>
<dbReference type="OrthoDB" id="9814265at2"/>
<evidence type="ECO:0000256" key="2">
    <source>
        <dbReference type="ARBA" id="ARBA00022448"/>
    </source>
</evidence>
<evidence type="ECO:0000259" key="10">
    <source>
        <dbReference type="Pfam" id="PF04290"/>
    </source>
</evidence>
<evidence type="ECO:0000256" key="8">
    <source>
        <dbReference type="ARBA" id="ARBA00038436"/>
    </source>
</evidence>
<feature type="transmembrane region" description="Helical" evidence="9">
    <location>
        <begin position="84"/>
        <end position="107"/>
    </location>
</feature>
<dbReference type="InterPro" id="IPR007387">
    <property type="entry name" value="TRAP_DctQ"/>
</dbReference>